<dbReference type="SUPFAM" id="SSF54001">
    <property type="entry name" value="Cysteine proteinases"/>
    <property type="match status" value="1"/>
</dbReference>
<feature type="domain" description="NlpC/P60" evidence="7">
    <location>
        <begin position="484"/>
        <end position="609"/>
    </location>
</feature>
<protein>
    <recommendedName>
        <fullName evidence="7">NlpC/P60 domain-containing protein</fullName>
    </recommendedName>
</protein>
<dbReference type="RefSeq" id="WP_154522936.1">
    <property type="nucleotide sequence ID" value="NZ_VULZ01000002.1"/>
</dbReference>
<feature type="compositionally biased region" description="Acidic residues" evidence="5">
    <location>
        <begin position="200"/>
        <end position="213"/>
    </location>
</feature>
<evidence type="ECO:0000256" key="4">
    <source>
        <dbReference type="ARBA" id="ARBA00022807"/>
    </source>
</evidence>
<dbReference type="PROSITE" id="PS51935">
    <property type="entry name" value="NLPC_P60"/>
    <property type="match status" value="1"/>
</dbReference>
<evidence type="ECO:0000313" key="8">
    <source>
        <dbReference type="EMBL" id="MSS14015.1"/>
    </source>
</evidence>
<feature type="chain" id="PRO_5039697887" description="NlpC/P60 domain-containing protein" evidence="6">
    <location>
        <begin position="23"/>
        <end position="750"/>
    </location>
</feature>
<dbReference type="InterPro" id="IPR051202">
    <property type="entry name" value="Peptidase_C40"/>
</dbReference>
<dbReference type="PANTHER" id="PTHR47053">
    <property type="entry name" value="MUREIN DD-ENDOPEPTIDASE MEPH-RELATED"/>
    <property type="match status" value="1"/>
</dbReference>
<dbReference type="InterPro" id="IPR038765">
    <property type="entry name" value="Papain-like_cys_pep_sf"/>
</dbReference>
<dbReference type="EMBL" id="VULZ01000002">
    <property type="protein sequence ID" value="MSS14015.1"/>
    <property type="molecule type" value="Genomic_DNA"/>
</dbReference>
<keyword evidence="9" id="KW-1185">Reference proteome</keyword>
<dbReference type="GO" id="GO:0006508">
    <property type="term" value="P:proteolysis"/>
    <property type="evidence" value="ECO:0007669"/>
    <property type="project" value="UniProtKB-KW"/>
</dbReference>
<evidence type="ECO:0000256" key="1">
    <source>
        <dbReference type="ARBA" id="ARBA00007074"/>
    </source>
</evidence>
<keyword evidence="2" id="KW-0645">Protease</keyword>
<keyword evidence="3" id="KW-0378">Hydrolase</keyword>
<reference evidence="8 9" key="1">
    <citation type="submission" date="2019-08" db="EMBL/GenBank/DDBJ databases">
        <title>In-depth cultivation of the pig gut microbiome towards novel bacterial diversity and tailored functional studies.</title>
        <authorList>
            <person name="Wylensek D."/>
            <person name="Hitch T.C.A."/>
            <person name="Clavel T."/>
        </authorList>
    </citation>
    <scope>NUCLEOTIDE SEQUENCE [LARGE SCALE GENOMIC DNA]</scope>
    <source>
        <strain evidence="8 9">Oil+RF-744-WCA-WT-11</strain>
    </source>
</reference>
<dbReference type="InterPro" id="IPR000064">
    <property type="entry name" value="NLP_P60_dom"/>
</dbReference>
<keyword evidence="6" id="KW-0732">Signal</keyword>
<dbReference type="Pfam" id="PF00877">
    <property type="entry name" value="NLPC_P60"/>
    <property type="match status" value="1"/>
</dbReference>
<sequence>MKHKKVLALLISAGLSAGSLHGCSLMPQTAFGMETQEQEEAGEDMTDGTEENAQNPAPADEMPAPEEGEKTGSEEIVLEAAQEDSPGTDEGSAQTTDPDGADMEPQTAAEGGGGDEAHSSDETGTSSGQETVAPSPEEPSDHAGSSAPEETDGIQETEPPVSQSATEETTEKPSGTGQQGSPGDQPQSEPGTETERITETQDDLPDPESETATEELQTEKPVTETEELLAEEIETEVEEDLFGGSGYGGAYYSNGSYWDKSWYFKRDFRFTQVDKVFGIAGTSRLARIYEAPDTGSGIVGEIPYFGLAYVLDEKDGFYYIESGDARGFIPKEDLSVGDHTDETVDLLGEEAFEEADADVEISDNAAFTFTKTTTQDVVTEKDYAITYMPGSILEYPKDGARTVGEIGNGTLVYVLEDAGDGWLFVESGDVRGFVKASMLLTGEGAKAVTEDMGEGTISLAEEVITPEENRSLYYTLTSVKPAVDQMGESVCEYALSFEGKLPYVYGGTSLGFGADCSGFTQSVFGCFGVSIPRTAQEQGASGQVVNGLGDARPGDIIYYGSGPHVGIYLGDGKVIQCSGNESNTASNPGKGPTISAVDYMPITSIRRYIIETQGKVPGISESGNRQDGSVYSQDQLELIWAIVAQEDNGSYEGALAVISSAMNRTESERWSGCGGDALTQLTAPGQYCYSLDDYWRPRLGGNVPEYVKQAVNDCLVKGIRNHNHTSFRSTKGKTTGNDAVQIGGNWYFGT</sequence>
<evidence type="ECO:0000313" key="9">
    <source>
        <dbReference type="Proteomes" id="UP000481852"/>
    </source>
</evidence>
<feature type="region of interest" description="Disordered" evidence="5">
    <location>
        <begin position="29"/>
        <end position="225"/>
    </location>
</feature>
<name>A0A6L5X315_9FIRM</name>
<keyword evidence="4" id="KW-0788">Thiol protease</keyword>
<feature type="signal peptide" evidence="6">
    <location>
        <begin position="1"/>
        <end position="22"/>
    </location>
</feature>
<dbReference type="Proteomes" id="UP000481852">
    <property type="component" value="Unassembled WGS sequence"/>
</dbReference>
<evidence type="ECO:0000256" key="5">
    <source>
        <dbReference type="SAM" id="MobiDB-lite"/>
    </source>
</evidence>
<accession>A0A6L5X315</accession>
<organism evidence="8 9">
    <name type="scientific">Porcincola intestinalis</name>
    <dbReference type="NCBI Taxonomy" id="2606632"/>
    <lineage>
        <taxon>Bacteria</taxon>
        <taxon>Bacillati</taxon>
        <taxon>Bacillota</taxon>
        <taxon>Clostridia</taxon>
        <taxon>Lachnospirales</taxon>
        <taxon>Lachnospiraceae</taxon>
        <taxon>Porcincola</taxon>
    </lineage>
</organism>
<dbReference type="GO" id="GO:0008234">
    <property type="term" value="F:cysteine-type peptidase activity"/>
    <property type="evidence" value="ECO:0007669"/>
    <property type="project" value="UniProtKB-KW"/>
</dbReference>
<dbReference type="Gene3D" id="3.90.1720.10">
    <property type="entry name" value="endopeptidase domain like (from Nostoc punctiforme)"/>
    <property type="match status" value="1"/>
</dbReference>
<proteinExistence type="inferred from homology"/>
<evidence type="ECO:0000256" key="3">
    <source>
        <dbReference type="ARBA" id="ARBA00022801"/>
    </source>
</evidence>
<gene>
    <name evidence="8" type="ORF">FYJ35_02985</name>
</gene>
<comment type="caution">
    <text evidence="8">The sequence shown here is derived from an EMBL/GenBank/DDBJ whole genome shotgun (WGS) entry which is preliminary data.</text>
</comment>
<evidence type="ECO:0000256" key="6">
    <source>
        <dbReference type="SAM" id="SignalP"/>
    </source>
</evidence>
<feature type="compositionally biased region" description="Acidic residues" evidence="5">
    <location>
        <begin position="36"/>
        <end position="50"/>
    </location>
</feature>
<feature type="compositionally biased region" description="Polar residues" evidence="5">
    <location>
        <begin position="122"/>
        <end position="132"/>
    </location>
</feature>
<evidence type="ECO:0000256" key="2">
    <source>
        <dbReference type="ARBA" id="ARBA00022670"/>
    </source>
</evidence>
<evidence type="ECO:0000259" key="7">
    <source>
        <dbReference type="PROSITE" id="PS51935"/>
    </source>
</evidence>
<dbReference type="AlphaFoldDB" id="A0A6L5X315"/>
<dbReference type="PANTHER" id="PTHR47053:SF1">
    <property type="entry name" value="MUREIN DD-ENDOPEPTIDASE MEPH-RELATED"/>
    <property type="match status" value="1"/>
</dbReference>
<comment type="similarity">
    <text evidence="1">Belongs to the peptidase C40 family.</text>
</comment>
<feature type="compositionally biased region" description="Low complexity" evidence="5">
    <location>
        <begin position="173"/>
        <end position="191"/>
    </location>
</feature>